<dbReference type="PANTHER" id="PTHR34373">
    <property type="entry name" value="SHUGOSHIN 2"/>
    <property type="match status" value="1"/>
</dbReference>
<keyword evidence="6" id="KW-1185">Reference proteome</keyword>
<comment type="similarity">
    <text evidence="1">Belongs to the shugoshin family.</text>
</comment>
<sequence>MDPGSEIRRKRFSDITNITSDRRSESNGKENPNGGSTKSAKDCITMLLKGNNLLLRLVDERNKIIEITGLELQKLKMSVEKVNQQNWELAQAHTNMLQELNLGKDRLKAMQHELGCTVAVLGAKTSELQELKKLNKQYKTFVEKIDSEPNKVVVDPTYPINCKKPANTNKKRTRRSQSLGPTRQETVKEKDEGRRKSLRRACNMKPKLLEPTEDSLEIEELKLPNYTNEDRNTVDDSPIHKIHCDQSISRKNVNLGSPRSSIGRPMRKAAEKVNSYKEVPINTKMRRDA</sequence>
<feature type="region of interest" description="Disordered" evidence="3">
    <location>
        <begin position="1"/>
        <end position="40"/>
    </location>
</feature>
<feature type="compositionally biased region" description="Polar residues" evidence="3">
    <location>
        <begin position="251"/>
        <end position="260"/>
    </location>
</feature>
<dbReference type="PANTHER" id="PTHR34373:SF9">
    <property type="entry name" value="SHUGOSHIN 2"/>
    <property type="match status" value="1"/>
</dbReference>
<gene>
    <name evidence="5" type="ORF">A4U43_C10F18380</name>
</gene>
<dbReference type="GO" id="GO:0005634">
    <property type="term" value="C:nucleus"/>
    <property type="evidence" value="ECO:0007669"/>
    <property type="project" value="InterPro"/>
</dbReference>
<dbReference type="Pfam" id="PF07557">
    <property type="entry name" value="Shugoshin_C"/>
    <property type="match status" value="1"/>
</dbReference>
<evidence type="ECO:0000313" key="6">
    <source>
        <dbReference type="Proteomes" id="UP000243459"/>
    </source>
</evidence>
<dbReference type="Gramene" id="ONK57273">
    <property type="protein sequence ID" value="ONK57273"/>
    <property type="gene ID" value="A4U43_C10F18380"/>
</dbReference>
<dbReference type="InterPro" id="IPR011515">
    <property type="entry name" value="Shugoshin_C"/>
</dbReference>
<name>A0A5P1E5L8_ASPOF</name>
<feature type="compositionally biased region" description="Basic and acidic residues" evidence="3">
    <location>
        <begin position="185"/>
        <end position="195"/>
    </location>
</feature>
<keyword evidence="2" id="KW-0159">Chromosome partition</keyword>
<feature type="region of interest" description="Disordered" evidence="3">
    <location>
        <begin position="163"/>
        <end position="196"/>
    </location>
</feature>
<dbReference type="EMBL" id="CM007390">
    <property type="protein sequence ID" value="ONK57273.1"/>
    <property type="molecule type" value="Genomic_DNA"/>
</dbReference>
<feature type="compositionally biased region" description="Polar residues" evidence="3">
    <location>
        <begin position="29"/>
        <end position="38"/>
    </location>
</feature>
<dbReference type="GO" id="GO:0045144">
    <property type="term" value="P:meiotic sister chromatid segregation"/>
    <property type="evidence" value="ECO:0007669"/>
    <property type="project" value="InterPro"/>
</dbReference>
<dbReference type="AlphaFoldDB" id="A0A5P1E5L8"/>
<evidence type="ECO:0000313" key="5">
    <source>
        <dbReference type="EMBL" id="ONK57273.1"/>
    </source>
</evidence>
<dbReference type="OMA" id="MKDYINH"/>
<dbReference type="GO" id="GO:0034090">
    <property type="term" value="P:maintenance of meiotic sister chromatid cohesion"/>
    <property type="evidence" value="ECO:0007669"/>
    <property type="project" value="InterPro"/>
</dbReference>
<reference evidence="6" key="1">
    <citation type="journal article" date="2017" name="Nat. Commun.">
        <title>The asparagus genome sheds light on the origin and evolution of a young Y chromosome.</title>
        <authorList>
            <person name="Harkess A."/>
            <person name="Zhou J."/>
            <person name="Xu C."/>
            <person name="Bowers J.E."/>
            <person name="Van der Hulst R."/>
            <person name="Ayyampalayam S."/>
            <person name="Mercati F."/>
            <person name="Riccardi P."/>
            <person name="McKain M.R."/>
            <person name="Kakrana A."/>
            <person name="Tang H."/>
            <person name="Ray J."/>
            <person name="Groenendijk J."/>
            <person name="Arikit S."/>
            <person name="Mathioni S.M."/>
            <person name="Nakano M."/>
            <person name="Shan H."/>
            <person name="Telgmann-Rauber A."/>
            <person name="Kanno A."/>
            <person name="Yue Z."/>
            <person name="Chen H."/>
            <person name="Li W."/>
            <person name="Chen Y."/>
            <person name="Xu X."/>
            <person name="Zhang Y."/>
            <person name="Luo S."/>
            <person name="Chen H."/>
            <person name="Gao J."/>
            <person name="Mao Z."/>
            <person name="Pires J.C."/>
            <person name="Luo M."/>
            <person name="Kudrna D."/>
            <person name="Wing R.A."/>
            <person name="Meyers B.C."/>
            <person name="Yi K."/>
            <person name="Kong H."/>
            <person name="Lavrijsen P."/>
            <person name="Sunseri F."/>
            <person name="Falavigna A."/>
            <person name="Ye Y."/>
            <person name="Leebens-Mack J.H."/>
            <person name="Chen G."/>
        </authorList>
    </citation>
    <scope>NUCLEOTIDE SEQUENCE [LARGE SCALE GENOMIC DNA]</scope>
    <source>
        <strain evidence="6">cv. DH0086</strain>
    </source>
</reference>
<dbReference type="GO" id="GO:0000775">
    <property type="term" value="C:chromosome, centromeric region"/>
    <property type="evidence" value="ECO:0007669"/>
    <property type="project" value="InterPro"/>
</dbReference>
<feature type="domain" description="Shugoshin C-terminal" evidence="4">
    <location>
        <begin position="263"/>
        <end position="287"/>
    </location>
</feature>
<protein>
    <recommendedName>
        <fullName evidence="4">Shugoshin C-terminal domain-containing protein</fullName>
    </recommendedName>
</protein>
<proteinExistence type="inferred from homology"/>
<dbReference type="InterPro" id="IPR044693">
    <property type="entry name" value="SGO_plant"/>
</dbReference>
<organism evidence="5 6">
    <name type="scientific">Asparagus officinalis</name>
    <name type="common">Garden asparagus</name>
    <dbReference type="NCBI Taxonomy" id="4686"/>
    <lineage>
        <taxon>Eukaryota</taxon>
        <taxon>Viridiplantae</taxon>
        <taxon>Streptophyta</taxon>
        <taxon>Embryophyta</taxon>
        <taxon>Tracheophyta</taxon>
        <taxon>Spermatophyta</taxon>
        <taxon>Magnoliopsida</taxon>
        <taxon>Liliopsida</taxon>
        <taxon>Asparagales</taxon>
        <taxon>Asparagaceae</taxon>
        <taxon>Asparagoideae</taxon>
        <taxon>Asparagus</taxon>
    </lineage>
</organism>
<evidence type="ECO:0000256" key="3">
    <source>
        <dbReference type="SAM" id="MobiDB-lite"/>
    </source>
</evidence>
<accession>A0A5P1E5L8</accession>
<feature type="region of interest" description="Disordered" evidence="3">
    <location>
        <begin position="251"/>
        <end position="273"/>
    </location>
</feature>
<evidence type="ECO:0000256" key="1">
    <source>
        <dbReference type="ARBA" id="ARBA00010845"/>
    </source>
</evidence>
<evidence type="ECO:0000256" key="2">
    <source>
        <dbReference type="ARBA" id="ARBA00022829"/>
    </source>
</evidence>
<dbReference type="Proteomes" id="UP000243459">
    <property type="component" value="Chromosome 10"/>
</dbReference>
<evidence type="ECO:0000259" key="4">
    <source>
        <dbReference type="Pfam" id="PF07557"/>
    </source>
</evidence>